<accession>A0ABS3F8F2</accession>
<name>A0ABS3F8F2_9PROT</name>
<organism evidence="2 3">
    <name type="scientific">Sneathiella sedimenti</name>
    <dbReference type="NCBI Taxonomy" id="2816034"/>
    <lineage>
        <taxon>Bacteria</taxon>
        <taxon>Pseudomonadati</taxon>
        <taxon>Pseudomonadota</taxon>
        <taxon>Alphaproteobacteria</taxon>
        <taxon>Sneathiellales</taxon>
        <taxon>Sneathiellaceae</taxon>
        <taxon>Sneathiella</taxon>
    </lineage>
</organism>
<dbReference type="RefSeq" id="WP_207046913.1">
    <property type="nucleotide sequence ID" value="NZ_JAFLNC010000005.1"/>
</dbReference>
<evidence type="ECO:0000256" key="1">
    <source>
        <dbReference type="SAM" id="SignalP"/>
    </source>
</evidence>
<proteinExistence type="predicted"/>
<feature type="signal peptide" evidence="1">
    <location>
        <begin position="1"/>
        <end position="43"/>
    </location>
</feature>
<evidence type="ECO:0000313" key="2">
    <source>
        <dbReference type="EMBL" id="MBO0334753.1"/>
    </source>
</evidence>
<dbReference type="Proteomes" id="UP000664761">
    <property type="component" value="Unassembled WGS sequence"/>
</dbReference>
<dbReference type="Gene3D" id="2.30.30.40">
    <property type="entry name" value="SH3 Domains"/>
    <property type="match status" value="1"/>
</dbReference>
<evidence type="ECO:0008006" key="4">
    <source>
        <dbReference type="Google" id="ProtNLM"/>
    </source>
</evidence>
<protein>
    <recommendedName>
        <fullName evidence="4">SH3 domain-containing protein</fullName>
    </recommendedName>
</protein>
<keyword evidence="3" id="KW-1185">Reference proteome</keyword>
<reference evidence="2 3" key="1">
    <citation type="submission" date="2021-03" db="EMBL/GenBank/DDBJ databases">
        <title>Sneathiella sp. CAU 1612 isolated from Kang Won-do.</title>
        <authorList>
            <person name="Kim W."/>
        </authorList>
    </citation>
    <scope>NUCLEOTIDE SEQUENCE [LARGE SCALE GENOMIC DNA]</scope>
    <source>
        <strain evidence="2 3">CAU 1612</strain>
    </source>
</reference>
<keyword evidence="1" id="KW-0732">Signal</keyword>
<sequence length="137" mass="15142">MSYRQDVFVAMKAISTIKTSLRMGVMAAALSVLIAPLASTAQADVDHPEFFRVKMKPGATLNVRKDPSIKAKKIGALPAETDGIVNLGCHVGMPYLEWRNSTTAVRKVETRRKWCNIQYNGMVGWTAGQYLEADRPD</sequence>
<feature type="chain" id="PRO_5046346243" description="SH3 domain-containing protein" evidence="1">
    <location>
        <begin position="44"/>
        <end position="137"/>
    </location>
</feature>
<gene>
    <name evidence="2" type="ORF">J0X12_14095</name>
</gene>
<dbReference type="EMBL" id="JAFLNC010000005">
    <property type="protein sequence ID" value="MBO0334753.1"/>
    <property type="molecule type" value="Genomic_DNA"/>
</dbReference>
<comment type="caution">
    <text evidence="2">The sequence shown here is derived from an EMBL/GenBank/DDBJ whole genome shotgun (WGS) entry which is preliminary data.</text>
</comment>
<evidence type="ECO:0000313" key="3">
    <source>
        <dbReference type="Proteomes" id="UP000664761"/>
    </source>
</evidence>